<proteinExistence type="predicted"/>
<keyword evidence="2" id="KW-0812">Transmembrane</keyword>
<evidence type="ECO:0000256" key="1">
    <source>
        <dbReference type="SAM" id="Coils"/>
    </source>
</evidence>
<keyword evidence="2" id="KW-0472">Membrane</keyword>
<reference evidence="3 4" key="1">
    <citation type="submission" date="2020-07" db="EMBL/GenBank/DDBJ databases">
        <authorList>
            <person name="Sun Q."/>
        </authorList>
    </citation>
    <scope>NUCLEOTIDE SEQUENCE [LARGE SCALE GENOMIC DNA]</scope>
    <source>
        <strain evidence="3 4">CGMCC 1.13654</strain>
    </source>
</reference>
<keyword evidence="2" id="KW-1133">Transmembrane helix</keyword>
<feature type="transmembrane region" description="Helical" evidence="2">
    <location>
        <begin position="221"/>
        <end position="241"/>
    </location>
</feature>
<name>A0A838L8Y7_9SPHN</name>
<keyword evidence="1" id="KW-0175">Coiled coil</keyword>
<feature type="transmembrane region" description="Helical" evidence="2">
    <location>
        <begin position="79"/>
        <end position="99"/>
    </location>
</feature>
<evidence type="ECO:0000256" key="2">
    <source>
        <dbReference type="SAM" id="Phobius"/>
    </source>
</evidence>
<feature type="transmembrane region" description="Helical" evidence="2">
    <location>
        <begin position="188"/>
        <end position="209"/>
    </location>
</feature>
<organism evidence="3 4">
    <name type="scientific">Sphingomonas chungangi</name>
    <dbReference type="NCBI Taxonomy" id="2683589"/>
    <lineage>
        <taxon>Bacteria</taxon>
        <taxon>Pseudomonadati</taxon>
        <taxon>Pseudomonadota</taxon>
        <taxon>Alphaproteobacteria</taxon>
        <taxon>Sphingomonadales</taxon>
        <taxon>Sphingomonadaceae</taxon>
        <taxon>Sphingomonas</taxon>
    </lineage>
</organism>
<feature type="transmembrane region" description="Helical" evidence="2">
    <location>
        <begin position="151"/>
        <end position="176"/>
    </location>
</feature>
<dbReference type="EMBL" id="JACEIB010000026">
    <property type="protein sequence ID" value="MBA2935913.1"/>
    <property type="molecule type" value="Genomic_DNA"/>
</dbReference>
<evidence type="ECO:0000313" key="3">
    <source>
        <dbReference type="EMBL" id="MBA2935913.1"/>
    </source>
</evidence>
<dbReference type="AlphaFoldDB" id="A0A838L8Y7"/>
<comment type="caution">
    <text evidence="3">The sequence shown here is derived from an EMBL/GenBank/DDBJ whole genome shotgun (WGS) entry which is preliminary data.</text>
</comment>
<evidence type="ECO:0000313" key="4">
    <source>
        <dbReference type="Proteomes" id="UP000570166"/>
    </source>
</evidence>
<gene>
    <name evidence="3" type="ORF">HZF05_17675</name>
</gene>
<dbReference type="Proteomes" id="UP000570166">
    <property type="component" value="Unassembled WGS sequence"/>
</dbReference>
<feature type="transmembrane region" description="Helical" evidence="2">
    <location>
        <begin position="55"/>
        <end position="73"/>
    </location>
</feature>
<feature type="transmembrane region" description="Helical" evidence="2">
    <location>
        <begin position="29"/>
        <end position="50"/>
    </location>
</feature>
<protein>
    <submittedName>
        <fullName evidence="3">Uncharacterized protein</fullName>
    </submittedName>
</protein>
<feature type="transmembrane region" description="Helical" evidence="2">
    <location>
        <begin position="111"/>
        <end position="131"/>
    </location>
</feature>
<feature type="coiled-coil region" evidence="1">
    <location>
        <begin position="392"/>
        <end position="419"/>
    </location>
</feature>
<keyword evidence="4" id="KW-1185">Reference proteome</keyword>
<accession>A0A838L8Y7</accession>
<sequence length="420" mass="45432">MAAMLSMALLGLAAVSPYSYYYLVRFDAGWLIGVMNTIGVVALVTTMFVFPNGRFVPRWTLWAILAFPCTIVAGKLLPAIAYGTIGFVILALIAMIVRYRRETPVGRRQWRWAMIGFVIGFAIQIGPSQIYSKYLGSPAGQASFGVTLRSWILTPLSLTASLTIIAMGVMLSVLRYRLYDTQAAVSRSILYGALTLALLAIFAGSEKIIEIVGEAYFGESLGALAGGLGAAFAAVAISPLHHRIGHWVEHRFRKNLIHLRHDLPPLLIELGETADPATVARTALDHLAHGLHAARGAVIADGAILAVHNVDATTDVMPPQTERPNRIGTLEVVRSDALFPVRLPLGSDGRWLLIGSRPDASLYDRQERELLTDLAPSLAQALRVAADRTARQAETAARFDQLERELSSLKAAFVNAAAAG</sequence>